<gene>
    <name evidence="1" type="ORF">Glove_13g190</name>
</gene>
<dbReference type="AlphaFoldDB" id="A0A397JMI2"/>
<evidence type="ECO:0000313" key="1">
    <source>
        <dbReference type="EMBL" id="RHZ89559.1"/>
    </source>
</evidence>
<sequence length="109" mass="11903">MIEVVIEVVTEVVIEMVIEVVIEIVIEVVIEVEVEITVNVFVQIFGHGKKTFGLQKMILVCEGDDDYNYSGDGVGINGFSVIACHGDSFGFIGSYENKNKSSKATKDAI</sequence>
<organism evidence="1 2">
    <name type="scientific">Diversispora epigaea</name>
    <dbReference type="NCBI Taxonomy" id="1348612"/>
    <lineage>
        <taxon>Eukaryota</taxon>
        <taxon>Fungi</taxon>
        <taxon>Fungi incertae sedis</taxon>
        <taxon>Mucoromycota</taxon>
        <taxon>Glomeromycotina</taxon>
        <taxon>Glomeromycetes</taxon>
        <taxon>Diversisporales</taxon>
        <taxon>Diversisporaceae</taxon>
        <taxon>Diversispora</taxon>
    </lineage>
</organism>
<name>A0A397JMI2_9GLOM</name>
<evidence type="ECO:0000313" key="2">
    <source>
        <dbReference type="Proteomes" id="UP000266861"/>
    </source>
</evidence>
<reference evidence="1 2" key="1">
    <citation type="submission" date="2018-08" db="EMBL/GenBank/DDBJ databases">
        <title>Genome and evolution of the arbuscular mycorrhizal fungus Diversispora epigaea (formerly Glomus versiforme) and its bacterial endosymbionts.</title>
        <authorList>
            <person name="Sun X."/>
            <person name="Fei Z."/>
            <person name="Harrison M."/>
        </authorList>
    </citation>
    <scope>NUCLEOTIDE SEQUENCE [LARGE SCALE GENOMIC DNA]</scope>
    <source>
        <strain evidence="1 2">IT104</strain>
    </source>
</reference>
<dbReference type="EMBL" id="PQFF01000011">
    <property type="protein sequence ID" value="RHZ89559.1"/>
    <property type="molecule type" value="Genomic_DNA"/>
</dbReference>
<dbReference type="Proteomes" id="UP000266861">
    <property type="component" value="Unassembled WGS sequence"/>
</dbReference>
<comment type="caution">
    <text evidence="1">The sequence shown here is derived from an EMBL/GenBank/DDBJ whole genome shotgun (WGS) entry which is preliminary data.</text>
</comment>
<proteinExistence type="predicted"/>
<accession>A0A397JMI2</accession>
<keyword evidence="2" id="KW-1185">Reference proteome</keyword>
<protein>
    <submittedName>
        <fullName evidence="1">Uncharacterized protein</fullName>
    </submittedName>
</protein>